<dbReference type="EMBL" id="SDMQ01000007">
    <property type="protein sequence ID" value="TBT84643.1"/>
    <property type="molecule type" value="Genomic_DNA"/>
</dbReference>
<keyword evidence="2" id="KW-1185">Reference proteome</keyword>
<reference evidence="1 2" key="1">
    <citation type="submission" date="2019-01" db="EMBL/GenBank/DDBJ databases">
        <title>Lactibacter flavus gen. nov., sp. nov., a novel bacterium of the family Propionibacteriaceae isolated from raw milk and dairy products.</title>
        <authorList>
            <person name="Huptas C."/>
            <person name="Wenning M."/>
            <person name="Breitenwieser F."/>
            <person name="Doll E."/>
            <person name="Von Neubeck M."/>
            <person name="Busse H.-J."/>
            <person name="Scherer S."/>
        </authorList>
    </citation>
    <scope>NUCLEOTIDE SEQUENCE [LARGE SCALE GENOMIC DNA]</scope>
    <source>
        <strain evidence="1 2">KCTC 33808</strain>
    </source>
</reference>
<dbReference type="AlphaFoldDB" id="A0A4Q9KE83"/>
<comment type="caution">
    <text evidence="1">The sequence shown here is derived from an EMBL/GenBank/DDBJ whole genome shotgun (WGS) entry which is preliminary data.</text>
</comment>
<sequence length="259" mass="28828">MIRHRDPAAAAARFVTTVLTDFFWLQFSVRLGLRRVRVVDVDHPLDALVPFEPARVGVYLDFIAFWIRPLDDVRRLHGATAQRRAAVEFLGLIRRCYQEAAEVYGTTMSTTRRPRYLRGRFLAIHAFDPHLLCVPSLHIMVVVLAWTFYRRLDAALGARLFGGAVAIADTVLYIKQHSVNCIPAALYAMGRITPDDMTEADVEAFTAALFADTASVAPDAAAAIRAHVLETWRALVADGASDSSWQPAVLRLLAELDRA</sequence>
<organism evidence="1 2">
    <name type="scientific">Propioniciclava sinopodophylli</name>
    <dbReference type="NCBI Taxonomy" id="1837344"/>
    <lineage>
        <taxon>Bacteria</taxon>
        <taxon>Bacillati</taxon>
        <taxon>Actinomycetota</taxon>
        <taxon>Actinomycetes</taxon>
        <taxon>Propionibacteriales</taxon>
        <taxon>Propionibacteriaceae</taxon>
        <taxon>Propioniciclava</taxon>
    </lineage>
</organism>
<name>A0A4Q9KE83_9ACTN</name>
<evidence type="ECO:0000313" key="2">
    <source>
        <dbReference type="Proteomes" id="UP000292373"/>
    </source>
</evidence>
<gene>
    <name evidence="1" type="ORF">ET989_08230</name>
</gene>
<protein>
    <submittedName>
        <fullName evidence="1">Uncharacterized protein</fullName>
    </submittedName>
</protein>
<dbReference type="OrthoDB" id="358955at2"/>
<proteinExistence type="predicted"/>
<evidence type="ECO:0000313" key="1">
    <source>
        <dbReference type="EMBL" id="TBT84643.1"/>
    </source>
</evidence>
<dbReference type="Proteomes" id="UP000292373">
    <property type="component" value="Unassembled WGS sequence"/>
</dbReference>
<accession>A0A4Q9KE83</accession>
<dbReference type="RefSeq" id="WP_131168067.1">
    <property type="nucleotide sequence ID" value="NZ_SDMQ01000007.1"/>
</dbReference>